<feature type="compositionally biased region" description="Basic and acidic residues" evidence="1">
    <location>
        <begin position="26"/>
        <end position="42"/>
    </location>
</feature>
<dbReference type="AlphaFoldDB" id="S8BDV5"/>
<dbReference type="EMBL" id="KB644415">
    <property type="protein sequence ID" value="EPS33217.1"/>
    <property type="molecule type" value="Genomic_DNA"/>
</dbReference>
<evidence type="ECO:0000313" key="3">
    <source>
        <dbReference type="Proteomes" id="UP000019376"/>
    </source>
</evidence>
<dbReference type="HOGENOM" id="CLU_1454883_0_0_1"/>
<accession>S8BDV5</accession>
<keyword evidence="3" id="KW-1185">Reference proteome</keyword>
<reference evidence="2 3" key="1">
    <citation type="journal article" date="2013" name="PLoS ONE">
        <title>Genomic and secretomic analyses reveal unique features of the lignocellulolytic enzyme system of Penicillium decumbens.</title>
        <authorList>
            <person name="Liu G."/>
            <person name="Zhang L."/>
            <person name="Wei X."/>
            <person name="Zou G."/>
            <person name="Qin Y."/>
            <person name="Ma L."/>
            <person name="Li J."/>
            <person name="Zheng H."/>
            <person name="Wang S."/>
            <person name="Wang C."/>
            <person name="Xun L."/>
            <person name="Zhao G.-P."/>
            <person name="Zhou Z."/>
            <person name="Qu Y."/>
        </authorList>
    </citation>
    <scope>NUCLEOTIDE SEQUENCE [LARGE SCALE GENOMIC DNA]</scope>
    <source>
        <strain evidence="3">114-2 / CGMCC 5302</strain>
    </source>
</reference>
<feature type="region of interest" description="Disordered" evidence="1">
    <location>
        <begin position="1"/>
        <end position="49"/>
    </location>
</feature>
<gene>
    <name evidence="2" type="ORF">PDE_08179</name>
</gene>
<proteinExistence type="predicted"/>
<protein>
    <submittedName>
        <fullName evidence="2">Uncharacterized protein</fullName>
    </submittedName>
</protein>
<evidence type="ECO:0000313" key="2">
    <source>
        <dbReference type="EMBL" id="EPS33217.1"/>
    </source>
</evidence>
<name>S8BDV5_PENO1</name>
<organism evidence="2 3">
    <name type="scientific">Penicillium oxalicum (strain 114-2 / CGMCC 5302)</name>
    <name type="common">Penicillium decumbens</name>
    <dbReference type="NCBI Taxonomy" id="933388"/>
    <lineage>
        <taxon>Eukaryota</taxon>
        <taxon>Fungi</taxon>
        <taxon>Dikarya</taxon>
        <taxon>Ascomycota</taxon>
        <taxon>Pezizomycotina</taxon>
        <taxon>Eurotiomycetes</taxon>
        <taxon>Eurotiomycetidae</taxon>
        <taxon>Eurotiales</taxon>
        <taxon>Aspergillaceae</taxon>
        <taxon>Penicillium</taxon>
    </lineage>
</organism>
<sequence>MKCVPPPTPSGHGARWHKHWSPPIGTHREERKKENVARANKVDRRRREKPWSIWAEEIKDRDEKMRMESSTAQVSTSTTAAAGGAMGHGTITNLGTAVLTVKGTYYEALFVSTVCMEYPSTARVSKKVRIMSLQSHTLSTMTVRSGSDLHKAQSQYERVTVQTQLLWPCGSAMWVTTLPKDASHLR</sequence>
<dbReference type="Proteomes" id="UP000019376">
    <property type="component" value="Unassembled WGS sequence"/>
</dbReference>
<evidence type="ECO:0000256" key="1">
    <source>
        <dbReference type="SAM" id="MobiDB-lite"/>
    </source>
</evidence>